<evidence type="ECO:0000313" key="5">
    <source>
        <dbReference type="Proteomes" id="UP000292564"/>
    </source>
</evidence>
<dbReference type="EMBL" id="SHKY01000001">
    <property type="protein sequence ID" value="RZU53587.1"/>
    <property type="molecule type" value="Genomic_DNA"/>
</dbReference>
<protein>
    <submittedName>
        <fullName evidence="4">Response regulator receiver domain-containing protein</fullName>
    </submittedName>
</protein>
<proteinExistence type="predicted"/>
<name>A0A4Q7ZR32_9ACTN</name>
<keyword evidence="1 2" id="KW-0597">Phosphoprotein</keyword>
<keyword evidence="5" id="KW-1185">Reference proteome</keyword>
<dbReference type="RefSeq" id="WP_130512057.1">
    <property type="nucleotide sequence ID" value="NZ_SHKY01000001.1"/>
</dbReference>
<sequence length="120" mass="12959">MHLLVVDDEVDIRDLIARWLRADGHHVIVADSAASALAAVDEYGMPQAAVLDVNMPDVDGIELLQLLRDRDPELPALFATAVWDSGVLERSGVAAGRHLPKPFTRAQLCAAVHDLTTSAQ</sequence>
<dbReference type="SUPFAM" id="SSF52172">
    <property type="entry name" value="CheY-like"/>
    <property type="match status" value="1"/>
</dbReference>
<gene>
    <name evidence="4" type="ORF">EV385_5517</name>
</gene>
<feature type="modified residue" description="4-aspartylphosphate" evidence="2">
    <location>
        <position position="52"/>
    </location>
</feature>
<dbReference type="Gene3D" id="3.40.50.2300">
    <property type="match status" value="1"/>
</dbReference>
<dbReference type="GO" id="GO:0000160">
    <property type="term" value="P:phosphorelay signal transduction system"/>
    <property type="evidence" value="ECO:0007669"/>
    <property type="project" value="InterPro"/>
</dbReference>
<dbReference type="AlphaFoldDB" id="A0A4Q7ZR32"/>
<dbReference type="OrthoDB" id="3789486at2"/>
<dbReference type="PANTHER" id="PTHR44591:SF23">
    <property type="entry name" value="CHEY SUBFAMILY"/>
    <property type="match status" value="1"/>
</dbReference>
<evidence type="ECO:0000313" key="4">
    <source>
        <dbReference type="EMBL" id="RZU53587.1"/>
    </source>
</evidence>
<reference evidence="4 5" key="1">
    <citation type="submission" date="2019-02" db="EMBL/GenBank/DDBJ databases">
        <title>Sequencing the genomes of 1000 actinobacteria strains.</title>
        <authorList>
            <person name="Klenk H.-P."/>
        </authorList>
    </citation>
    <scope>NUCLEOTIDE SEQUENCE [LARGE SCALE GENOMIC DNA]</scope>
    <source>
        <strain evidence="4 5">DSM 45162</strain>
    </source>
</reference>
<dbReference type="Proteomes" id="UP000292564">
    <property type="component" value="Unassembled WGS sequence"/>
</dbReference>
<evidence type="ECO:0000259" key="3">
    <source>
        <dbReference type="PROSITE" id="PS50110"/>
    </source>
</evidence>
<organism evidence="4 5">
    <name type="scientific">Krasilnikovia cinnamomea</name>
    <dbReference type="NCBI Taxonomy" id="349313"/>
    <lineage>
        <taxon>Bacteria</taxon>
        <taxon>Bacillati</taxon>
        <taxon>Actinomycetota</taxon>
        <taxon>Actinomycetes</taxon>
        <taxon>Micromonosporales</taxon>
        <taxon>Micromonosporaceae</taxon>
        <taxon>Krasilnikovia</taxon>
    </lineage>
</organism>
<accession>A0A4Q7ZR32</accession>
<dbReference type="PANTHER" id="PTHR44591">
    <property type="entry name" value="STRESS RESPONSE REGULATOR PROTEIN 1"/>
    <property type="match status" value="1"/>
</dbReference>
<dbReference type="InterPro" id="IPR011006">
    <property type="entry name" value="CheY-like_superfamily"/>
</dbReference>
<comment type="caution">
    <text evidence="4">The sequence shown here is derived from an EMBL/GenBank/DDBJ whole genome shotgun (WGS) entry which is preliminary data.</text>
</comment>
<dbReference type="InterPro" id="IPR001789">
    <property type="entry name" value="Sig_transdc_resp-reg_receiver"/>
</dbReference>
<evidence type="ECO:0000256" key="2">
    <source>
        <dbReference type="PROSITE-ProRule" id="PRU00169"/>
    </source>
</evidence>
<dbReference type="PROSITE" id="PS50110">
    <property type="entry name" value="RESPONSE_REGULATORY"/>
    <property type="match status" value="1"/>
</dbReference>
<evidence type="ECO:0000256" key="1">
    <source>
        <dbReference type="ARBA" id="ARBA00022553"/>
    </source>
</evidence>
<feature type="domain" description="Response regulatory" evidence="3">
    <location>
        <begin position="2"/>
        <end position="116"/>
    </location>
</feature>
<dbReference type="SMART" id="SM00448">
    <property type="entry name" value="REC"/>
    <property type="match status" value="1"/>
</dbReference>
<dbReference type="InterPro" id="IPR050595">
    <property type="entry name" value="Bact_response_regulator"/>
</dbReference>
<dbReference type="Pfam" id="PF00072">
    <property type="entry name" value="Response_reg"/>
    <property type="match status" value="1"/>
</dbReference>